<dbReference type="AlphaFoldDB" id="A0A930UDP2"/>
<evidence type="ECO:0000256" key="4">
    <source>
        <dbReference type="ARBA" id="ARBA00007090"/>
    </source>
</evidence>
<protein>
    <recommendedName>
        <fullName evidence="7">Penicillin-binding protein 1A</fullName>
        <ecNumber evidence="25">2.4.99.28</ecNumber>
        <ecNumber evidence="6">3.4.16.4</ecNumber>
    </recommendedName>
</protein>
<comment type="subcellular location">
    <subcellularLocation>
        <location evidence="2">Cell inner membrane</location>
        <topology evidence="2">Single-pass type II membrane protein</topology>
    </subcellularLocation>
</comment>
<evidence type="ECO:0000256" key="7">
    <source>
        <dbReference type="ARBA" id="ARBA00018638"/>
    </source>
</evidence>
<evidence type="ECO:0000256" key="24">
    <source>
        <dbReference type="ARBA" id="ARBA00034000"/>
    </source>
</evidence>
<evidence type="ECO:0000313" key="31">
    <source>
        <dbReference type="EMBL" id="MBF2734669.1"/>
    </source>
</evidence>
<evidence type="ECO:0000256" key="17">
    <source>
        <dbReference type="ARBA" id="ARBA00022968"/>
    </source>
</evidence>
<keyword evidence="13" id="KW-0808">Transferase</keyword>
<dbReference type="GO" id="GO:0008360">
    <property type="term" value="P:regulation of cell shape"/>
    <property type="evidence" value="ECO:0007669"/>
    <property type="project" value="UniProtKB-KW"/>
</dbReference>
<evidence type="ECO:0000256" key="6">
    <source>
        <dbReference type="ARBA" id="ARBA00012448"/>
    </source>
</evidence>
<proteinExistence type="inferred from homology"/>
<dbReference type="InterPro" id="IPR012338">
    <property type="entry name" value="Beta-lactam/transpept-like"/>
</dbReference>
<evidence type="ECO:0000256" key="23">
    <source>
        <dbReference type="ARBA" id="ARBA00023316"/>
    </source>
</evidence>
<keyword evidence="22" id="KW-0511">Multifunctional enzyme</keyword>
<evidence type="ECO:0000256" key="20">
    <source>
        <dbReference type="ARBA" id="ARBA00023136"/>
    </source>
</evidence>
<dbReference type="NCBIfam" id="TIGR02074">
    <property type="entry name" value="PBP_1a_fam"/>
    <property type="match status" value="1"/>
</dbReference>
<keyword evidence="14" id="KW-0812">Transmembrane</keyword>
<evidence type="ECO:0000256" key="5">
    <source>
        <dbReference type="ARBA" id="ARBA00007739"/>
    </source>
</evidence>
<organism evidence="31 32">
    <name type="scientific">Candidatus Amphirhobacter heronislandensis</name>
    <dbReference type="NCBI Taxonomy" id="1732024"/>
    <lineage>
        <taxon>Bacteria</taxon>
        <taxon>Pseudomonadati</taxon>
        <taxon>Pseudomonadota</taxon>
        <taxon>Gammaproteobacteria</taxon>
        <taxon>Candidatus Tethybacterales</taxon>
        <taxon>Candidatus Tethybacteraceae</taxon>
        <taxon>Candidatus Amphirhobacter</taxon>
    </lineage>
</organism>
<dbReference type="PANTHER" id="PTHR32282">
    <property type="entry name" value="BINDING PROTEIN TRANSPEPTIDASE, PUTATIVE-RELATED"/>
    <property type="match status" value="1"/>
</dbReference>
<keyword evidence="21" id="KW-0046">Antibiotic resistance</keyword>
<evidence type="ECO:0000256" key="11">
    <source>
        <dbReference type="ARBA" id="ARBA00022670"/>
    </source>
</evidence>
<keyword evidence="12" id="KW-0328">Glycosyltransferase</keyword>
<evidence type="ECO:0000259" key="30">
    <source>
        <dbReference type="Pfam" id="PF17092"/>
    </source>
</evidence>
<dbReference type="EC" id="2.4.99.28" evidence="25"/>
<keyword evidence="8" id="KW-1003">Cell membrane</keyword>
<dbReference type="InterPro" id="IPR023346">
    <property type="entry name" value="Lysozyme-like_dom_sf"/>
</dbReference>
<evidence type="ECO:0000256" key="3">
    <source>
        <dbReference type="ARBA" id="ARBA00004752"/>
    </source>
</evidence>
<evidence type="ECO:0000256" key="8">
    <source>
        <dbReference type="ARBA" id="ARBA00022475"/>
    </source>
</evidence>
<evidence type="ECO:0000256" key="13">
    <source>
        <dbReference type="ARBA" id="ARBA00022679"/>
    </source>
</evidence>
<keyword evidence="17" id="KW-0735">Signal-anchor</keyword>
<evidence type="ECO:0000313" key="32">
    <source>
        <dbReference type="Proteomes" id="UP000604381"/>
    </source>
</evidence>
<dbReference type="Pfam" id="PF00912">
    <property type="entry name" value="Transgly"/>
    <property type="match status" value="1"/>
</dbReference>
<dbReference type="InterPro" id="IPR012340">
    <property type="entry name" value="NA-bd_OB-fold"/>
</dbReference>
<dbReference type="SUPFAM" id="SSF53955">
    <property type="entry name" value="Lysozyme-like"/>
    <property type="match status" value="1"/>
</dbReference>
<dbReference type="GO" id="GO:0005886">
    <property type="term" value="C:plasma membrane"/>
    <property type="evidence" value="ECO:0007669"/>
    <property type="project" value="UniProtKB-SubCell"/>
</dbReference>
<keyword evidence="15" id="KW-0378">Hydrolase</keyword>
<dbReference type="GO" id="GO:0071555">
    <property type="term" value="P:cell wall organization"/>
    <property type="evidence" value="ECO:0007669"/>
    <property type="project" value="UniProtKB-KW"/>
</dbReference>
<dbReference type="Proteomes" id="UP000604381">
    <property type="component" value="Unassembled WGS sequence"/>
</dbReference>
<dbReference type="EMBL" id="JADHEI010000013">
    <property type="protein sequence ID" value="MBF2734669.1"/>
    <property type="molecule type" value="Genomic_DNA"/>
</dbReference>
<keyword evidence="19" id="KW-1133">Transmembrane helix</keyword>
<evidence type="ECO:0000256" key="16">
    <source>
        <dbReference type="ARBA" id="ARBA00022960"/>
    </source>
</evidence>
<comment type="function">
    <text evidence="1">Cell wall formation. Synthesis of cross-linked peptidoglycan from the lipid intermediates. The enzyme has a penicillin-insensitive transglycosylase N-terminal domain (formation of linear glycan strands) and a penicillin-sensitive transpeptidase C-terminal domain (cross-linking of the peptide subunits).</text>
</comment>
<dbReference type="InterPro" id="IPR001264">
    <property type="entry name" value="Glyco_trans_51"/>
</dbReference>
<keyword evidence="20" id="KW-0472">Membrane</keyword>
<evidence type="ECO:0000256" key="22">
    <source>
        <dbReference type="ARBA" id="ARBA00023268"/>
    </source>
</evidence>
<dbReference type="GO" id="GO:0009252">
    <property type="term" value="P:peptidoglycan biosynthetic process"/>
    <property type="evidence" value="ECO:0007669"/>
    <property type="project" value="UniProtKB-KW"/>
</dbReference>
<comment type="pathway">
    <text evidence="27">Glycan biosynthesis.</text>
</comment>
<dbReference type="InterPro" id="IPR050396">
    <property type="entry name" value="Glycosyltr_51/Transpeptidase"/>
</dbReference>
<dbReference type="EC" id="3.4.16.4" evidence="6"/>
<comment type="catalytic activity">
    <reaction evidence="24">
        <text>Preferential cleavage: (Ac)2-L-Lys-D-Ala-|-D-Ala. Also transpeptidation of peptidyl-alanyl moieties that are N-acyl substituents of D-alanine.</text>
        <dbReference type="EC" id="3.4.16.4"/>
    </reaction>
</comment>
<dbReference type="SUPFAM" id="SSF56601">
    <property type="entry name" value="beta-lactamase/transpeptidase-like"/>
    <property type="match status" value="1"/>
</dbReference>
<reference evidence="31" key="1">
    <citation type="submission" date="2020-10" db="EMBL/GenBank/DDBJ databases">
        <title>An improved Amphimedon queenslandica hologenome assembly reveals how three proteobacterial symbionts can extend the metabolic phenotypic of their marine sponge host.</title>
        <authorList>
            <person name="Degnan B."/>
            <person name="Degnan S."/>
            <person name="Xiang X."/>
        </authorList>
    </citation>
    <scope>NUCLEOTIDE SEQUENCE</scope>
    <source>
        <strain evidence="31">AqS2</strain>
    </source>
</reference>
<sequence>MLAFFRFCFFLVLFCAVNGAAAFAILVAAMYPNLPELDHLEDYRPRLPLRVFAANGELLGEFGEEKRQIVGLDEIPPLLVDALIATEDQDFHSHLGLDIQGIIRTVITRLQGGSGGASTLTMQVARNFYLDRIQTYERKFYEILLALKIENRFSKRRILEFYMNQIYLGRGSYGYAAAAKAYYGKDLAELELAEIAVLAGLPQAPSRLNPARNPHLAKERQKHVLRRMRDTGIITPAEFLEAAAAPLPPVIDLSANKKTAAATAGYVAEEVRKIVFDSFGDEAYERGFRVHTSIDMRLQQAAVTALRKGLVDYTERHAYAGPERYFDIAGLSAREAAELLDGTQIIGGLVPAVVLQANPDLVLAVDRSGTLREIEGAGLKFVRKALAPDAAGQTLRPGAQIRLDRRPLPAEELAKVQKIIEELAEGEEAPPTYYYSITQLPAVEGALVAVSPDDGRLLAMAGGFDFAKNQYNHVTQARRQPGSSIKPFIYSAAIERGYTPATILDDAPFFLTAEQTGSGRSWAPKNYGEKYDGKMLLRDALARSKNMTTIRVLDSIGPQYAQDYILRFGFERDSLPPYLTMGLGAGEVTPMQLAAGYGVFANGGYLVTPHFITRIEDQDGGIVSYGLDFEQRKQIIDRRNAFMVSSLLRSVVDFGTGVRAKRELGRGDLGGKTGTTNETVDAWFAGFNPEVVAVAWVGFDTPKSLGRLETGARAALPLWIDFMGAALGERPEGSYLQPAGVVEALIDSQTGLLAVGGEEETKLEYFYEENLPAVPAAEAADDLSSELL</sequence>
<keyword evidence="32" id="KW-1185">Reference proteome</keyword>
<evidence type="ECO:0000256" key="18">
    <source>
        <dbReference type="ARBA" id="ARBA00022984"/>
    </source>
</evidence>
<keyword evidence="10" id="KW-0121">Carboxypeptidase</keyword>
<keyword evidence="16" id="KW-0133">Cell shape</keyword>
<evidence type="ECO:0000256" key="25">
    <source>
        <dbReference type="ARBA" id="ARBA00044770"/>
    </source>
</evidence>
<dbReference type="InterPro" id="IPR001460">
    <property type="entry name" value="PCN-bd_Tpept"/>
</dbReference>
<comment type="similarity">
    <text evidence="5">In the N-terminal section; belongs to the glycosyltransferase 51 family.</text>
</comment>
<dbReference type="GO" id="GO:0030288">
    <property type="term" value="C:outer membrane-bounded periplasmic space"/>
    <property type="evidence" value="ECO:0007669"/>
    <property type="project" value="TreeGrafter"/>
</dbReference>
<dbReference type="GO" id="GO:0008955">
    <property type="term" value="F:peptidoglycan glycosyltransferase activity"/>
    <property type="evidence" value="ECO:0007669"/>
    <property type="project" value="UniProtKB-EC"/>
</dbReference>
<evidence type="ECO:0000259" key="28">
    <source>
        <dbReference type="Pfam" id="PF00905"/>
    </source>
</evidence>
<comment type="catalytic activity">
    <reaction evidence="26">
        <text>[GlcNAc-(1-&gt;4)-Mur2Ac(oyl-L-Ala-gamma-D-Glu-L-Lys-D-Ala-D-Ala)](n)-di-trans,octa-cis-undecaprenyl diphosphate + beta-D-GlcNAc-(1-&gt;4)-Mur2Ac(oyl-L-Ala-gamma-D-Glu-L-Lys-D-Ala-D-Ala)-di-trans,octa-cis-undecaprenyl diphosphate = [GlcNAc-(1-&gt;4)-Mur2Ac(oyl-L-Ala-gamma-D-Glu-L-Lys-D-Ala-D-Ala)](n+1)-di-trans,octa-cis-undecaprenyl diphosphate + di-trans,octa-cis-undecaprenyl diphosphate + H(+)</text>
        <dbReference type="Rhea" id="RHEA:23708"/>
        <dbReference type="Rhea" id="RHEA-COMP:9602"/>
        <dbReference type="Rhea" id="RHEA-COMP:9603"/>
        <dbReference type="ChEBI" id="CHEBI:15378"/>
        <dbReference type="ChEBI" id="CHEBI:58405"/>
        <dbReference type="ChEBI" id="CHEBI:60033"/>
        <dbReference type="ChEBI" id="CHEBI:78435"/>
        <dbReference type="EC" id="2.4.99.28"/>
    </reaction>
</comment>
<dbReference type="GO" id="GO:0008658">
    <property type="term" value="F:penicillin binding"/>
    <property type="evidence" value="ECO:0007669"/>
    <property type="project" value="InterPro"/>
</dbReference>
<evidence type="ECO:0000256" key="27">
    <source>
        <dbReference type="ARBA" id="ARBA00060592"/>
    </source>
</evidence>
<keyword evidence="18" id="KW-0573">Peptidoglycan synthesis</keyword>
<evidence type="ECO:0000256" key="10">
    <source>
        <dbReference type="ARBA" id="ARBA00022645"/>
    </source>
</evidence>
<evidence type="ECO:0000256" key="12">
    <source>
        <dbReference type="ARBA" id="ARBA00022676"/>
    </source>
</evidence>
<gene>
    <name evidence="31" type="ORF">ISN26_01000</name>
</gene>
<evidence type="ECO:0000256" key="15">
    <source>
        <dbReference type="ARBA" id="ARBA00022801"/>
    </source>
</evidence>
<dbReference type="GO" id="GO:0006508">
    <property type="term" value="P:proteolysis"/>
    <property type="evidence" value="ECO:0007669"/>
    <property type="project" value="UniProtKB-KW"/>
</dbReference>
<evidence type="ECO:0000256" key="1">
    <source>
        <dbReference type="ARBA" id="ARBA00002624"/>
    </source>
</evidence>
<comment type="similarity">
    <text evidence="4">In the C-terminal section; belongs to the transpeptidase family.</text>
</comment>
<comment type="caution">
    <text evidence="31">The sequence shown here is derived from an EMBL/GenBank/DDBJ whole genome shotgun (WGS) entry which is preliminary data.</text>
</comment>
<dbReference type="Gene3D" id="1.10.3810.10">
    <property type="entry name" value="Biosynthetic peptidoglycan transglycosylase-like"/>
    <property type="match status" value="1"/>
</dbReference>
<feature type="domain" description="Penicillin-binding protein transpeptidase" evidence="28">
    <location>
        <begin position="445"/>
        <end position="690"/>
    </location>
</feature>
<evidence type="ECO:0000256" key="26">
    <source>
        <dbReference type="ARBA" id="ARBA00049902"/>
    </source>
</evidence>
<dbReference type="InterPro" id="IPR031376">
    <property type="entry name" value="PCB_OB"/>
</dbReference>
<dbReference type="GO" id="GO:0046677">
    <property type="term" value="P:response to antibiotic"/>
    <property type="evidence" value="ECO:0007669"/>
    <property type="project" value="UniProtKB-KW"/>
</dbReference>
<keyword evidence="9" id="KW-0997">Cell inner membrane</keyword>
<dbReference type="Gene3D" id="2.40.50.140">
    <property type="entry name" value="Nucleic acid-binding proteins"/>
    <property type="match status" value="1"/>
</dbReference>
<evidence type="ECO:0000256" key="19">
    <source>
        <dbReference type="ARBA" id="ARBA00022989"/>
    </source>
</evidence>
<accession>A0A930UDP2</accession>
<name>A0A930UDP2_9GAMM</name>
<comment type="pathway">
    <text evidence="3">Cell wall biogenesis; peptidoglycan biosynthesis.</text>
</comment>
<keyword evidence="23" id="KW-0961">Cell wall biogenesis/degradation</keyword>
<evidence type="ECO:0000256" key="2">
    <source>
        <dbReference type="ARBA" id="ARBA00004249"/>
    </source>
</evidence>
<dbReference type="Pfam" id="PF17092">
    <property type="entry name" value="PCB_OB"/>
    <property type="match status" value="1"/>
</dbReference>
<evidence type="ECO:0000259" key="29">
    <source>
        <dbReference type="Pfam" id="PF00912"/>
    </source>
</evidence>
<feature type="domain" description="Penicillin-binding protein OB-like" evidence="30">
    <location>
        <begin position="319"/>
        <end position="443"/>
    </location>
</feature>
<dbReference type="InterPro" id="IPR036950">
    <property type="entry name" value="PBP_transglycosylase"/>
</dbReference>
<keyword evidence="11" id="KW-0645">Protease</keyword>
<dbReference type="Gene3D" id="3.40.710.10">
    <property type="entry name" value="DD-peptidase/beta-lactamase superfamily"/>
    <property type="match status" value="2"/>
</dbReference>
<evidence type="ECO:0000256" key="9">
    <source>
        <dbReference type="ARBA" id="ARBA00022519"/>
    </source>
</evidence>
<dbReference type="GO" id="GO:0009002">
    <property type="term" value="F:serine-type D-Ala-D-Ala carboxypeptidase activity"/>
    <property type="evidence" value="ECO:0007669"/>
    <property type="project" value="UniProtKB-EC"/>
</dbReference>
<dbReference type="Pfam" id="PF00905">
    <property type="entry name" value="Transpeptidase"/>
    <property type="match status" value="1"/>
</dbReference>
<dbReference type="FunFam" id="1.10.3810.10:FF:000003">
    <property type="entry name" value="Penicillin-binding protein 1a"/>
    <property type="match status" value="1"/>
</dbReference>
<evidence type="ECO:0000256" key="14">
    <source>
        <dbReference type="ARBA" id="ARBA00022692"/>
    </source>
</evidence>
<dbReference type="PANTHER" id="PTHR32282:SF27">
    <property type="entry name" value="PENICILLIN-BINDING PROTEIN 1A"/>
    <property type="match status" value="1"/>
</dbReference>
<feature type="domain" description="Glycosyl transferase family 51" evidence="29">
    <location>
        <begin position="56"/>
        <end position="228"/>
    </location>
</feature>
<evidence type="ECO:0000256" key="21">
    <source>
        <dbReference type="ARBA" id="ARBA00023251"/>
    </source>
</evidence>